<name>A0ABY5H6A6_9PSED</name>
<organism evidence="6 7">
    <name type="scientific">Pseudomonas benzenivorans</name>
    <dbReference type="NCBI Taxonomy" id="556533"/>
    <lineage>
        <taxon>Bacteria</taxon>
        <taxon>Pseudomonadati</taxon>
        <taxon>Pseudomonadota</taxon>
        <taxon>Gammaproteobacteria</taxon>
        <taxon>Pseudomonadales</taxon>
        <taxon>Pseudomonadaceae</taxon>
        <taxon>Pseudomonas</taxon>
    </lineage>
</organism>
<dbReference type="HAMAP" id="MF_00650">
    <property type="entry name" value="Malonate_MdcG"/>
    <property type="match status" value="1"/>
</dbReference>
<comment type="function">
    <text evidence="3">Transfers 2'-(5-triphosphoribosyl)-3'-dephosphocoenzyme-A to the apo-[acyl-carrier-protein] of the malonate decarboxylase to yield holo-[acyl-carrier-protein].</text>
</comment>
<evidence type="ECO:0000313" key="7">
    <source>
        <dbReference type="Proteomes" id="UP001059672"/>
    </source>
</evidence>
<reference evidence="6" key="1">
    <citation type="submission" date="2021-04" db="EMBL/GenBank/DDBJ databases">
        <title>Oceanospirillales bacteria with DddD are important DMSP degraders in coastal seawater.</title>
        <authorList>
            <person name="Liu J."/>
        </authorList>
    </citation>
    <scope>NUCLEOTIDE SEQUENCE</scope>
    <source>
        <strain evidence="6">D13-4</strain>
    </source>
</reference>
<comment type="similarity">
    <text evidence="3">Belongs to the MdcG family.</text>
</comment>
<feature type="active site" evidence="3">
    <location>
        <position position="139"/>
    </location>
</feature>
<dbReference type="EC" id="2.7.7.66" evidence="3"/>
<comment type="catalytic activity">
    <reaction evidence="3">
        <text>apo-[malonate decarboxylase ACP] + 2'-(5''-triphospho-alpha-D-ribosyl)-3'-dephospho-CoA = holo-[malonate decarboxylase ACP] + diphosphate</text>
        <dbReference type="Rhea" id="RHEA:42644"/>
        <dbReference type="Rhea" id="RHEA-COMP:10160"/>
        <dbReference type="Rhea" id="RHEA-COMP:10161"/>
        <dbReference type="ChEBI" id="CHEBI:29999"/>
        <dbReference type="ChEBI" id="CHEBI:33019"/>
        <dbReference type="ChEBI" id="CHEBI:61378"/>
        <dbReference type="ChEBI" id="CHEBI:82683"/>
        <dbReference type="EC" id="2.7.7.66"/>
    </reaction>
</comment>
<sequence>MTDHAGAPRPHDLLWGLGAEQLPDSAPAWALEALRQQPPVVVRRAVAAPGWVAVGVRGQSRDQRFATWMRLGDIRRRLSPERLASARGWHDHPHSHWPALRALSLLQAPLDGCGLAWGVTGSIGFELASGLAAAHAGSDLDLVLRTPAPLSRQRAGQLCALFGDLPGKVDVQLETPHGAVALREWASGATRVLLKAQDGPRLVADPWAPLGSPA</sequence>
<accession>A0ABY5H6A6</accession>
<dbReference type="InterPro" id="IPR017557">
    <property type="entry name" value="Holo-ACP_synthase"/>
</dbReference>
<evidence type="ECO:0000259" key="4">
    <source>
        <dbReference type="Pfam" id="PF10620"/>
    </source>
</evidence>
<evidence type="ECO:0000259" key="5">
    <source>
        <dbReference type="Pfam" id="PF20866"/>
    </source>
</evidence>
<evidence type="ECO:0000256" key="1">
    <source>
        <dbReference type="ARBA" id="ARBA00022679"/>
    </source>
</evidence>
<keyword evidence="1 3" id="KW-0808">Transferase</keyword>
<evidence type="ECO:0000256" key="3">
    <source>
        <dbReference type="HAMAP-Rule" id="MF_00650"/>
    </source>
</evidence>
<evidence type="ECO:0000313" key="6">
    <source>
        <dbReference type="EMBL" id="UTW06947.1"/>
    </source>
</evidence>
<dbReference type="RefSeq" id="WP_255837513.1">
    <property type="nucleotide sequence ID" value="NZ_CP073346.1"/>
</dbReference>
<feature type="domain" description="Phosphoribosyl-dephospho-CoA transferase MdcG N-terminal" evidence="5">
    <location>
        <begin position="9"/>
        <end position="80"/>
    </location>
</feature>
<feature type="active site" evidence="3">
    <location>
        <position position="141"/>
    </location>
</feature>
<dbReference type="InterPro" id="IPR048903">
    <property type="entry name" value="MdcG_N"/>
</dbReference>
<proteinExistence type="inferred from homology"/>
<keyword evidence="7" id="KW-1185">Reference proteome</keyword>
<gene>
    <name evidence="3" type="primary">mdcG</name>
    <name evidence="6" type="ORF">KDW96_17530</name>
</gene>
<dbReference type="Proteomes" id="UP001059672">
    <property type="component" value="Chromosome"/>
</dbReference>
<dbReference type="NCBIfam" id="TIGR03135">
    <property type="entry name" value="malonate_mdcG"/>
    <property type="match status" value="1"/>
</dbReference>
<dbReference type="InterPro" id="IPR049180">
    <property type="entry name" value="MdcG_C"/>
</dbReference>
<feature type="domain" description="Phosphoribosyl-dephospho-CoA transferase MdcG C-terminal" evidence="4">
    <location>
        <begin position="92"/>
        <end position="206"/>
    </location>
</feature>
<dbReference type="Pfam" id="PF10620">
    <property type="entry name" value="MdcG"/>
    <property type="match status" value="1"/>
</dbReference>
<evidence type="ECO:0000256" key="2">
    <source>
        <dbReference type="ARBA" id="ARBA00022695"/>
    </source>
</evidence>
<dbReference type="Pfam" id="PF20866">
    <property type="entry name" value="MdcG_N"/>
    <property type="match status" value="1"/>
</dbReference>
<dbReference type="EMBL" id="CP073346">
    <property type="protein sequence ID" value="UTW06947.1"/>
    <property type="molecule type" value="Genomic_DNA"/>
</dbReference>
<keyword evidence="2 3" id="KW-0548">Nucleotidyltransferase</keyword>
<protein>
    <recommendedName>
        <fullName evidence="3">Phosphoribosyl-dephospho-CoA transferase</fullName>
        <ecNumber evidence="3">2.7.7.66</ecNumber>
    </recommendedName>
    <alternativeName>
        <fullName evidence="3">Malonate decarboxylase holo-[acyl-carrier-protein] synthase</fullName>
        <shortName evidence="3">Holo-ACP synthase</shortName>
    </alternativeName>
</protein>
<dbReference type="NCBIfam" id="NF002332">
    <property type="entry name" value="PRK01293.1"/>
    <property type="match status" value="1"/>
</dbReference>